<protein>
    <submittedName>
        <fullName evidence="1">Uncharacterized protein</fullName>
    </submittedName>
</protein>
<name>A0A1H9FA81_9BACT</name>
<dbReference type="AlphaFoldDB" id="A0A1H9FA81"/>
<dbReference type="EMBL" id="FOFB01000008">
    <property type="protein sequence ID" value="SEQ34755.1"/>
    <property type="molecule type" value="Genomic_DNA"/>
</dbReference>
<organism evidence="1 2">
    <name type="scientific">Neolewinella agarilytica</name>
    <dbReference type="NCBI Taxonomy" id="478744"/>
    <lineage>
        <taxon>Bacteria</taxon>
        <taxon>Pseudomonadati</taxon>
        <taxon>Bacteroidota</taxon>
        <taxon>Saprospiria</taxon>
        <taxon>Saprospirales</taxon>
        <taxon>Lewinellaceae</taxon>
        <taxon>Neolewinella</taxon>
    </lineage>
</organism>
<keyword evidence="2" id="KW-1185">Reference proteome</keyword>
<evidence type="ECO:0000313" key="2">
    <source>
        <dbReference type="Proteomes" id="UP000199021"/>
    </source>
</evidence>
<accession>A0A1H9FA81</accession>
<dbReference type="Proteomes" id="UP000199021">
    <property type="component" value="Unassembled WGS sequence"/>
</dbReference>
<reference evidence="2" key="1">
    <citation type="submission" date="2016-10" db="EMBL/GenBank/DDBJ databases">
        <authorList>
            <person name="Varghese N."/>
            <person name="Submissions S."/>
        </authorList>
    </citation>
    <scope>NUCLEOTIDE SEQUENCE [LARGE SCALE GENOMIC DNA]</scope>
    <source>
        <strain evidence="2">DSM 24740</strain>
    </source>
</reference>
<dbReference type="InParanoid" id="A0A1H9FA81"/>
<gene>
    <name evidence="1" type="ORF">SAMN05444359_108148</name>
</gene>
<proteinExistence type="predicted"/>
<sequence>MNTANIGMIYHLFLKTKIRHPPDQEMPNLKVSVFSHAERAMT</sequence>
<evidence type="ECO:0000313" key="1">
    <source>
        <dbReference type="EMBL" id="SEQ34755.1"/>
    </source>
</evidence>